<organism evidence="1 2">
    <name type="scientific">Prevotella jejuni</name>
    <dbReference type="NCBI Taxonomy" id="1177574"/>
    <lineage>
        <taxon>Bacteria</taxon>
        <taxon>Pseudomonadati</taxon>
        <taxon>Bacteroidota</taxon>
        <taxon>Bacteroidia</taxon>
        <taxon>Bacteroidales</taxon>
        <taxon>Prevotellaceae</taxon>
        <taxon>Prevotella</taxon>
    </lineage>
</organism>
<accession>A0A2N9QRJ8</accession>
<proteinExistence type="predicted"/>
<evidence type="ECO:0000313" key="1">
    <source>
        <dbReference type="EMBL" id="SNR70249.1"/>
    </source>
</evidence>
<dbReference type="KEGG" id="pje:CRM71_13790"/>
<keyword evidence="2" id="KW-1185">Reference proteome</keyword>
<evidence type="ECO:0000313" key="2">
    <source>
        <dbReference type="Proteomes" id="UP000198427"/>
    </source>
</evidence>
<protein>
    <submittedName>
        <fullName evidence="1">Uncharacterized protein</fullName>
    </submittedName>
</protein>
<dbReference type="Proteomes" id="UP000198427">
    <property type="component" value="Unassembled WGS sequence"/>
</dbReference>
<sequence length="100" mass="10891">MRPTNTVSNEQQADRGISVITPLPTGEGMGEGPVCVVVVGPLCCRGWSTRLVMVGPLVFKKIMACTTKVQATYNPFRVLMERRGLPPALFNVAKIIISFK</sequence>
<dbReference type="AlphaFoldDB" id="A0A2N9QRJ8"/>
<reference evidence="1 2" key="1">
    <citation type="submission" date="2017-06" db="EMBL/GenBank/DDBJ databases">
        <authorList>
            <person name="Varghese N."/>
            <person name="Submissions S."/>
        </authorList>
    </citation>
    <scope>NUCLEOTIDE SEQUENCE [LARGE SCALE GENOMIC DNA]</scope>
    <source>
        <strain evidence="1 2">DSM 26989</strain>
    </source>
</reference>
<name>A0A2N9QRJ8_9BACT</name>
<dbReference type="EMBL" id="FZNZ01000005">
    <property type="protein sequence ID" value="SNR70249.1"/>
    <property type="molecule type" value="Genomic_DNA"/>
</dbReference>
<gene>
    <name evidence="1" type="ORF">SAMN06265364_10557</name>
</gene>
<comment type="caution">
    <text evidence="1">The sequence shown here is derived from an EMBL/GenBank/DDBJ whole genome shotgun (WGS) entry which is preliminary data.</text>
</comment>